<sequence length="353" mass="39865">MKNLFRTLLLAVLALPAWAQDDVTIQPAGQGSYDSVRSQYIQSFPDHFFLWPVLKQRRLDFEMGSLSNKDYTLKYRSNKPYAFGLGMYIFELGVELAFSVPFDEQNKRIYGESDASDLQLNIIGKKWGIDAFVQKYRGFYIEDPNMDIPSNTPYPQRSDITTRNTGISVNYTFNNKKFSFRSAYNFADRQLRSAGSFLLVASLSSFQASGDSAILGSAYAAEFKDDAKIKRMQVTTLGVAPGYTYSIIYKGFFLNGTLAIGPAHNWLGSTLEGGKDRNDIRFNLYVTARIGIGYNGDRFFGGMGFNSQNRSAKFDDVQLVSTSGTFKILVGYRFREFGILKKRISDLPRELAR</sequence>
<dbReference type="EMBL" id="JAHESC010000030">
    <property type="protein sequence ID" value="MBT1688736.1"/>
    <property type="molecule type" value="Genomic_DNA"/>
</dbReference>
<accession>A0AAP2DCS9</accession>
<feature type="chain" id="PRO_5042976926" evidence="1">
    <location>
        <begin position="20"/>
        <end position="353"/>
    </location>
</feature>
<proteinExistence type="predicted"/>
<name>A0AAP2DCS9_9BACT</name>
<keyword evidence="1" id="KW-0732">Signal</keyword>
<organism evidence="2 3">
    <name type="scientific">Dawidia soli</name>
    <dbReference type="NCBI Taxonomy" id="2782352"/>
    <lineage>
        <taxon>Bacteria</taxon>
        <taxon>Pseudomonadati</taxon>
        <taxon>Bacteroidota</taxon>
        <taxon>Cytophagia</taxon>
        <taxon>Cytophagales</taxon>
        <taxon>Chryseotaleaceae</taxon>
        <taxon>Dawidia</taxon>
    </lineage>
</organism>
<evidence type="ECO:0000256" key="1">
    <source>
        <dbReference type="SAM" id="SignalP"/>
    </source>
</evidence>
<gene>
    <name evidence="2" type="ORF">KK078_19355</name>
</gene>
<protein>
    <submittedName>
        <fullName evidence="2">DUF4421 family protein</fullName>
    </submittedName>
</protein>
<feature type="signal peptide" evidence="1">
    <location>
        <begin position="1"/>
        <end position="19"/>
    </location>
</feature>
<dbReference type="Proteomes" id="UP001319180">
    <property type="component" value="Unassembled WGS sequence"/>
</dbReference>
<comment type="caution">
    <text evidence="2">The sequence shown here is derived from an EMBL/GenBank/DDBJ whole genome shotgun (WGS) entry which is preliminary data.</text>
</comment>
<evidence type="ECO:0000313" key="3">
    <source>
        <dbReference type="Proteomes" id="UP001319180"/>
    </source>
</evidence>
<dbReference type="RefSeq" id="WP_254091962.1">
    <property type="nucleotide sequence ID" value="NZ_JAHESC010000030.1"/>
</dbReference>
<keyword evidence="3" id="KW-1185">Reference proteome</keyword>
<dbReference type="AlphaFoldDB" id="A0AAP2DCS9"/>
<reference evidence="2 3" key="1">
    <citation type="submission" date="2021-05" db="EMBL/GenBank/DDBJ databases">
        <title>A Polyphasic approach of four new species of the genus Ohtaekwangia: Ohtaekwangia histidinii sp. nov., Ohtaekwangia cretensis sp. nov., Ohtaekwangia indiensis sp. nov., Ohtaekwangia reichenbachii sp. nov. from diverse environment.</title>
        <authorList>
            <person name="Octaviana S."/>
        </authorList>
    </citation>
    <scope>NUCLEOTIDE SEQUENCE [LARGE SCALE GENOMIC DNA]</scope>
    <source>
        <strain evidence="2 3">PWU37</strain>
    </source>
</reference>
<dbReference type="InterPro" id="IPR025535">
    <property type="entry name" value="DUF4421"/>
</dbReference>
<evidence type="ECO:0000313" key="2">
    <source>
        <dbReference type="EMBL" id="MBT1688736.1"/>
    </source>
</evidence>
<dbReference type="Pfam" id="PF14391">
    <property type="entry name" value="DUF4421"/>
    <property type="match status" value="1"/>
</dbReference>